<dbReference type="InterPro" id="IPR043605">
    <property type="entry name" value="DUF883_C"/>
</dbReference>
<evidence type="ECO:0000259" key="9">
    <source>
        <dbReference type="Pfam" id="PF19029"/>
    </source>
</evidence>
<dbReference type="InterPro" id="IPR043604">
    <property type="entry name" value="DUF883_N"/>
</dbReference>
<proteinExistence type="inferred from homology"/>
<evidence type="ECO:0000259" key="8">
    <source>
        <dbReference type="Pfam" id="PF05957"/>
    </source>
</evidence>
<name>A0A556AVT5_9BURK</name>
<evidence type="ECO:0000256" key="1">
    <source>
        <dbReference type="ARBA" id="ARBA00004377"/>
    </source>
</evidence>
<dbReference type="OrthoDB" id="9181874at2"/>
<sequence length="104" mass="11454">MSQRSANDNREELITDVKSSLHHVEDLLREAAASTGDKAVELRDNAMVALKRLSETLVDMQDSLREHGKAAARATDDYVHENPWRSLGVAAAVGFLVGVLISRR</sequence>
<dbReference type="PANTHER" id="PTHR35893">
    <property type="entry name" value="INNER MEMBRANE PROTEIN-RELATED"/>
    <property type="match status" value="1"/>
</dbReference>
<dbReference type="AlphaFoldDB" id="A0A556AVT5"/>
<comment type="subcellular location">
    <subcellularLocation>
        <location evidence="1">Cell inner membrane</location>
        <topology evidence="1">Single-pass membrane protein</topology>
    </subcellularLocation>
</comment>
<evidence type="ECO:0000256" key="2">
    <source>
        <dbReference type="ARBA" id="ARBA00010423"/>
    </source>
</evidence>
<comment type="caution">
    <text evidence="10">The sequence shown here is derived from an EMBL/GenBank/DDBJ whole genome shotgun (WGS) entry which is preliminary data.</text>
</comment>
<organism evidence="10 11">
    <name type="scientific">Verticiella sediminum</name>
    <dbReference type="NCBI Taxonomy" id="1247510"/>
    <lineage>
        <taxon>Bacteria</taxon>
        <taxon>Pseudomonadati</taxon>
        <taxon>Pseudomonadota</taxon>
        <taxon>Betaproteobacteria</taxon>
        <taxon>Burkholderiales</taxon>
        <taxon>Alcaligenaceae</taxon>
        <taxon>Verticiella</taxon>
    </lineage>
</organism>
<keyword evidence="4" id="KW-0997">Cell inner membrane</keyword>
<dbReference type="Proteomes" id="UP000318405">
    <property type="component" value="Unassembled WGS sequence"/>
</dbReference>
<evidence type="ECO:0000256" key="5">
    <source>
        <dbReference type="ARBA" id="ARBA00022692"/>
    </source>
</evidence>
<comment type="similarity">
    <text evidence="2">Belongs to the ElaB/YgaM/YqjD family.</text>
</comment>
<dbReference type="Pfam" id="PF05957">
    <property type="entry name" value="DUF883"/>
    <property type="match status" value="1"/>
</dbReference>
<keyword evidence="7" id="KW-0472">Membrane</keyword>
<keyword evidence="11" id="KW-1185">Reference proteome</keyword>
<evidence type="ECO:0000313" key="11">
    <source>
        <dbReference type="Proteomes" id="UP000318405"/>
    </source>
</evidence>
<gene>
    <name evidence="10" type="ORF">FOZ76_06775</name>
</gene>
<keyword evidence="3" id="KW-1003">Cell membrane</keyword>
<keyword evidence="5" id="KW-0812">Transmembrane</keyword>
<dbReference type="PANTHER" id="PTHR35893:SF3">
    <property type="entry name" value="INNER MEMBRANE PROTEIN"/>
    <property type="match status" value="1"/>
</dbReference>
<evidence type="ECO:0000256" key="7">
    <source>
        <dbReference type="ARBA" id="ARBA00023136"/>
    </source>
</evidence>
<evidence type="ECO:0000313" key="10">
    <source>
        <dbReference type="EMBL" id="TSH97020.1"/>
    </source>
</evidence>
<dbReference type="RefSeq" id="WP_143947387.1">
    <property type="nucleotide sequence ID" value="NZ_BAABMB010000002.1"/>
</dbReference>
<dbReference type="EMBL" id="VLTJ01000011">
    <property type="protein sequence ID" value="TSH97020.1"/>
    <property type="molecule type" value="Genomic_DNA"/>
</dbReference>
<keyword evidence="6" id="KW-1133">Transmembrane helix</keyword>
<feature type="domain" description="DUF883" evidence="8">
    <location>
        <begin position="11"/>
        <end position="62"/>
    </location>
</feature>
<reference evidence="10 11" key="1">
    <citation type="submission" date="2019-07" db="EMBL/GenBank/DDBJ databases">
        <title>Qingshengfaniella alkalisoli gen. nov., sp. nov., isolated from saline soil.</title>
        <authorList>
            <person name="Xu L."/>
            <person name="Huang X.-X."/>
            <person name="Sun J.-Q."/>
        </authorList>
    </citation>
    <scope>NUCLEOTIDE SEQUENCE [LARGE SCALE GENOMIC DNA]</scope>
    <source>
        <strain evidence="10 11">DSM 27279</strain>
    </source>
</reference>
<dbReference type="Pfam" id="PF19029">
    <property type="entry name" value="DUF883_C"/>
    <property type="match status" value="1"/>
</dbReference>
<feature type="domain" description="DUF883" evidence="9">
    <location>
        <begin position="75"/>
        <end position="104"/>
    </location>
</feature>
<evidence type="ECO:0000256" key="4">
    <source>
        <dbReference type="ARBA" id="ARBA00022519"/>
    </source>
</evidence>
<accession>A0A556AVT5</accession>
<dbReference type="GO" id="GO:0005886">
    <property type="term" value="C:plasma membrane"/>
    <property type="evidence" value="ECO:0007669"/>
    <property type="project" value="UniProtKB-SubCell"/>
</dbReference>
<protein>
    <submittedName>
        <fullName evidence="10">DUF883 domain-containing protein</fullName>
    </submittedName>
</protein>
<evidence type="ECO:0000256" key="3">
    <source>
        <dbReference type="ARBA" id="ARBA00022475"/>
    </source>
</evidence>
<evidence type="ECO:0000256" key="6">
    <source>
        <dbReference type="ARBA" id="ARBA00022989"/>
    </source>
</evidence>
<dbReference type="GO" id="GO:0043022">
    <property type="term" value="F:ribosome binding"/>
    <property type="evidence" value="ECO:0007669"/>
    <property type="project" value="InterPro"/>
</dbReference>
<dbReference type="InterPro" id="IPR010279">
    <property type="entry name" value="YqjD/ElaB"/>
</dbReference>